<organism evidence="1 2">
    <name type="scientific">Marasmius tenuissimus</name>
    <dbReference type="NCBI Taxonomy" id="585030"/>
    <lineage>
        <taxon>Eukaryota</taxon>
        <taxon>Fungi</taxon>
        <taxon>Dikarya</taxon>
        <taxon>Basidiomycota</taxon>
        <taxon>Agaricomycotina</taxon>
        <taxon>Agaricomycetes</taxon>
        <taxon>Agaricomycetidae</taxon>
        <taxon>Agaricales</taxon>
        <taxon>Marasmiineae</taxon>
        <taxon>Marasmiaceae</taxon>
        <taxon>Marasmius</taxon>
    </lineage>
</organism>
<comment type="caution">
    <text evidence="1">The sequence shown here is derived from an EMBL/GenBank/DDBJ whole genome shotgun (WGS) entry which is preliminary data.</text>
</comment>
<gene>
    <name evidence="1" type="ORF">AAF712_005921</name>
</gene>
<dbReference type="Proteomes" id="UP001437256">
    <property type="component" value="Unassembled WGS sequence"/>
</dbReference>
<evidence type="ECO:0000313" key="2">
    <source>
        <dbReference type="Proteomes" id="UP001437256"/>
    </source>
</evidence>
<dbReference type="EMBL" id="JBBXMP010000030">
    <property type="protein sequence ID" value="KAL0066932.1"/>
    <property type="molecule type" value="Genomic_DNA"/>
</dbReference>
<sequence>MAAVLILPPSVSRASPKSIELLFEFSSAEVSLTLRAMHSVLHIQGPDDHIATYHTSFTEFLFDESRSKHFHIHKLSQHELLARRWLRLLVDRVKIGSGTGSPWYGGLEWTGEWADFCFTLGSPPLSVLRELDNLYTTILSTCSHCDMVVSILAVVLVLPTDKASPWQVTPEIIDRLSEYPAAQVASNLRQMRPVLLGGQHNLDPVSVSHFSFTNFLLDQSRSHFFFIDTTAHRTRLVRRLLHSQHQEHRDARTTLTLWSWYEFCLALEMPENDIASELDTFYNEVLSTLSGFYRYSSIIDSIIVLSRYTQTSRELIELLLDLSQEHEVRYYLRIGETSKFKDVNPHYSSFFGFLQNKALAPNYHADPKIRDYLARRCLHVLLQLVCKSDPLEKFESYSISKFLWDEWANFCSTCVDRPSIGLTPFGAPKRPSPAPLRSRFDRFSPLFHRFERVSSWLKAQDDSGKLFGRSLEARFAAISTRFHFTAGRPFRPSQCAVTVVLDIAECKYDAGLSAICTIFSSRLELPTLSVECKCQHPMGAPQAFLFPVEGPVPDEYHVDIRAACVVIVEALAKALESTSDSKGVVLNVLDSSVLPRCGSDFNALHLFRIVLEKARKITWTTPLKDLVSDHNRDKLLLWLQSFPRGEHSQETNVLRDDFLDLLS</sequence>
<name>A0ABR2ZYZ9_9AGAR</name>
<protein>
    <submittedName>
        <fullName evidence="1">Uncharacterized protein</fullName>
    </submittedName>
</protein>
<accession>A0ABR2ZYZ9</accession>
<keyword evidence="2" id="KW-1185">Reference proteome</keyword>
<proteinExistence type="predicted"/>
<reference evidence="1 2" key="1">
    <citation type="submission" date="2024-05" db="EMBL/GenBank/DDBJ databases">
        <title>A draft genome resource for the thread blight pathogen Marasmius tenuissimus strain MS-2.</title>
        <authorList>
            <person name="Yulfo-Soto G.E."/>
            <person name="Baruah I.K."/>
            <person name="Amoako-Attah I."/>
            <person name="Bukari Y."/>
            <person name="Meinhardt L.W."/>
            <person name="Bailey B.A."/>
            <person name="Cohen S.P."/>
        </authorList>
    </citation>
    <scope>NUCLEOTIDE SEQUENCE [LARGE SCALE GENOMIC DNA]</scope>
    <source>
        <strain evidence="1 2">MS-2</strain>
    </source>
</reference>
<evidence type="ECO:0000313" key="1">
    <source>
        <dbReference type="EMBL" id="KAL0066932.1"/>
    </source>
</evidence>